<keyword evidence="2" id="KW-1185">Reference proteome</keyword>
<organism evidence="1 2">
    <name type="scientific">Araneus ventricosus</name>
    <name type="common">Orbweaver spider</name>
    <name type="synonym">Epeira ventricosa</name>
    <dbReference type="NCBI Taxonomy" id="182803"/>
    <lineage>
        <taxon>Eukaryota</taxon>
        <taxon>Metazoa</taxon>
        <taxon>Ecdysozoa</taxon>
        <taxon>Arthropoda</taxon>
        <taxon>Chelicerata</taxon>
        <taxon>Arachnida</taxon>
        <taxon>Araneae</taxon>
        <taxon>Araneomorphae</taxon>
        <taxon>Entelegynae</taxon>
        <taxon>Araneoidea</taxon>
        <taxon>Araneidae</taxon>
        <taxon>Araneus</taxon>
    </lineage>
</organism>
<accession>A0A4Y2FK88</accession>
<sequence>MNAQTKEAITKGDPFFLPKPLFHLKPEIRSAALSIWPDNWDNGVTGRSTHDIVPGSSLHTFIASIFEHMTIAREEKKEIRYTMAQNVGLPSPGICKLPMCHLNYSG</sequence>
<evidence type="ECO:0000313" key="2">
    <source>
        <dbReference type="Proteomes" id="UP000499080"/>
    </source>
</evidence>
<comment type="caution">
    <text evidence="1">The sequence shown here is derived from an EMBL/GenBank/DDBJ whole genome shotgun (WGS) entry which is preliminary data.</text>
</comment>
<gene>
    <name evidence="1" type="ORF">AVEN_157909_1</name>
</gene>
<dbReference type="Proteomes" id="UP000499080">
    <property type="component" value="Unassembled WGS sequence"/>
</dbReference>
<dbReference type="EMBL" id="BGPR01000942">
    <property type="protein sequence ID" value="GBM40769.1"/>
    <property type="molecule type" value="Genomic_DNA"/>
</dbReference>
<proteinExistence type="predicted"/>
<name>A0A4Y2FK88_ARAVE</name>
<dbReference type="OrthoDB" id="6437659at2759"/>
<dbReference type="AlphaFoldDB" id="A0A4Y2FK88"/>
<protein>
    <submittedName>
        <fullName evidence="1">Uncharacterized protein</fullName>
    </submittedName>
</protein>
<evidence type="ECO:0000313" key="1">
    <source>
        <dbReference type="EMBL" id="GBM40769.1"/>
    </source>
</evidence>
<reference evidence="1 2" key="1">
    <citation type="journal article" date="2019" name="Sci. Rep.">
        <title>Orb-weaving spider Araneus ventricosus genome elucidates the spidroin gene catalogue.</title>
        <authorList>
            <person name="Kono N."/>
            <person name="Nakamura H."/>
            <person name="Ohtoshi R."/>
            <person name="Moran D.A.P."/>
            <person name="Shinohara A."/>
            <person name="Yoshida Y."/>
            <person name="Fujiwara M."/>
            <person name="Mori M."/>
            <person name="Tomita M."/>
            <person name="Arakawa K."/>
        </authorList>
    </citation>
    <scope>NUCLEOTIDE SEQUENCE [LARGE SCALE GENOMIC DNA]</scope>
</reference>